<dbReference type="Gene3D" id="2.40.170.20">
    <property type="entry name" value="TonB-dependent receptor, beta-barrel domain"/>
    <property type="match status" value="1"/>
</dbReference>
<dbReference type="EMBL" id="JACHVC010000013">
    <property type="protein sequence ID" value="MBC2608172.1"/>
    <property type="molecule type" value="Genomic_DNA"/>
</dbReference>
<dbReference type="PANTHER" id="PTHR30069">
    <property type="entry name" value="TONB-DEPENDENT OUTER MEMBRANE RECEPTOR"/>
    <property type="match status" value="1"/>
</dbReference>
<evidence type="ECO:0000256" key="5">
    <source>
        <dbReference type="ARBA" id="ARBA00022729"/>
    </source>
</evidence>
<accession>A0A7X1B9H6</accession>
<dbReference type="PANTHER" id="PTHR30069:SF29">
    <property type="entry name" value="HEMOGLOBIN AND HEMOGLOBIN-HAPTOGLOBIN-BINDING PROTEIN 1-RELATED"/>
    <property type="match status" value="1"/>
</dbReference>
<reference evidence="11 12" key="1">
    <citation type="submission" date="2020-07" db="EMBL/GenBank/DDBJ databases">
        <authorList>
            <person name="Feng X."/>
        </authorList>
    </citation>
    <scope>NUCLEOTIDE SEQUENCE [LARGE SCALE GENOMIC DNA]</scope>
    <source>
        <strain evidence="11 12">JCM23202</strain>
    </source>
</reference>
<evidence type="ECO:0000313" key="11">
    <source>
        <dbReference type="EMBL" id="MBC2608172.1"/>
    </source>
</evidence>
<organism evidence="11 12">
    <name type="scientific">Pelagicoccus albus</name>
    <dbReference type="NCBI Taxonomy" id="415222"/>
    <lineage>
        <taxon>Bacteria</taxon>
        <taxon>Pseudomonadati</taxon>
        <taxon>Verrucomicrobiota</taxon>
        <taxon>Opitutia</taxon>
        <taxon>Puniceicoccales</taxon>
        <taxon>Pelagicoccaceae</taxon>
        <taxon>Pelagicoccus</taxon>
    </lineage>
</organism>
<dbReference type="Pfam" id="PF07715">
    <property type="entry name" value="Plug"/>
    <property type="match status" value="1"/>
</dbReference>
<evidence type="ECO:0000256" key="8">
    <source>
        <dbReference type="PROSITE-ProRule" id="PRU01360"/>
    </source>
</evidence>
<dbReference type="Gene3D" id="2.170.130.10">
    <property type="entry name" value="TonB-dependent receptor, plug domain"/>
    <property type="match status" value="1"/>
</dbReference>
<keyword evidence="4 8" id="KW-0812">Transmembrane</keyword>
<comment type="caution">
    <text evidence="11">The sequence shown here is derived from an EMBL/GenBank/DDBJ whole genome shotgun (WGS) entry which is preliminary data.</text>
</comment>
<proteinExistence type="inferred from homology"/>
<evidence type="ECO:0000256" key="2">
    <source>
        <dbReference type="ARBA" id="ARBA00022448"/>
    </source>
</evidence>
<protein>
    <submittedName>
        <fullName evidence="11">TonB-dependent receptor</fullName>
    </submittedName>
</protein>
<sequence>MRKTHKSLFISGLAVASYVSSASTVADELADLSLEELSGVPIVESAKKSQNLFDTPASAFVFDEEAIQNLPVDSIPEMLRYAPGVHMTRASNGIWGLAVRGMNSRFLGRTQFTVDDQNLYGTVFAGLYGAQHDLFLDDVASVEVVYGPGGGLWGVNANNGQVNVIMKSAFETEGNVLRTQIGTEQNSVAGRVGWAIGEKSAIRVFAKATHRKASESDLFEDDWDIYRTGVQFDTRPSTSDLFTISAEAYKSDLGFANNSADLSTGNYGLSVGEELHQGFNAQTKWTHQTDSESGFTVRSWLGYTELRAAYGNYNYSIWGLESRMRKKISDKQRLTITTTASVDQAELLDSVNIIFQPDYDEHSYNANAGAEYTYSLIPDKREISAGLSSQYDSYSDEVEILPSFRVMERLNEKTRIWFSYSKSTRSVPNGLNDFSYFVYYGLPMETVQIPTPLGNIPVSTQIVAAIEGGNMQNEQQNSYEIGFRHQFSDTSNLTLNTFYYVYRDLLGATDAPIEPVLTVPNPYLLTPSYVENSAEGEAYGFELSWDAALSKKFEVKLNYAFLQDSFQAILSGVENPAYILFQLGDVKNLDNNAPEHSASAWLLTNLSEEWQFDLGLRATSSYTNPEFKQPSIFQSDARLSWNPNDTLRLSLVGRNLLDPRTDESHLRHNIGFGTEQARELSVELRYEF</sequence>
<gene>
    <name evidence="11" type="ORF">H5P27_19105</name>
</gene>
<evidence type="ECO:0000313" key="12">
    <source>
        <dbReference type="Proteomes" id="UP000526501"/>
    </source>
</evidence>
<dbReference type="RefSeq" id="WP_185662024.1">
    <property type="nucleotide sequence ID" value="NZ_CAWPOO010000013.1"/>
</dbReference>
<dbReference type="AlphaFoldDB" id="A0A7X1B9H6"/>
<evidence type="ECO:0000256" key="4">
    <source>
        <dbReference type="ARBA" id="ARBA00022692"/>
    </source>
</evidence>
<comment type="similarity">
    <text evidence="8">Belongs to the TonB-dependent receptor family.</text>
</comment>
<evidence type="ECO:0000256" key="1">
    <source>
        <dbReference type="ARBA" id="ARBA00004571"/>
    </source>
</evidence>
<name>A0A7X1B9H6_9BACT</name>
<evidence type="ECO:0000256" key="7">
    <source>
        <dbReference type="ARBA" id="ARBA00023237"/>
    </source>
</evidence>
<keyword evidence="12" id="KW-1185">Reference proteome</keyword>
<feature type="chain" id="PRO_5030979909" evidence="9">
    <location>
        <begin position="23"/>
        <end position="688"/>
    </location>
</feature>
<feature type="domain" description="TonB-dependent receptor plug" evidence="10">
    <location>
        <begin position="52"/>
        <end position="160"/>
    </location>
</feature>
<dbReference type="Proteomes" id="UP000526501">
    <property type="component" value="Unassembled WGS sequence"/>
</dbReference>
<evidence type="ECO:0000256" key="6">
    <source>
        <dbReference type="ARBA" id="ARBA00023136"/>
    </source>
</evidence>
<evidence type="ECO:0000256" key="3">
    <source>
        <dbReference type="ARBA" id="ARBA00022452"/>
    </source>
</evidence>
<dbReference type="InterPro" id="IPR039426">
    <property type="entry name" value="TonB-dep_rcpt-like"/>
</dbReference>
<feature type="signal peptide" evidence="9">
    <location>
        <begin position="1"/>
        <end position="22"/>
    </location>
</feature>
<dbReference type="GO" id="GO:0015344">
    <property type="term" value="F:siderophore uptake transmembrane transporter activity"/>
    <property type="evidence" value="ECO:0007669"/>
    <property type="project" value="TreeGrafter"/>
</dbReference>
<keyword evidence="3 8" id="KW-1134">Transmembrane beta strand</keyword>
<dbReference type="InterPro" id="IPR037066">
    <property type="entry name" value="Plug_dom_sf"/>
</dbReference>
<evidence type="ECO:0000256" key="9">
    <source>
        <dbReference type="SAM" id="SignalP"/>
    </source>
</evidence>
<keyword evidence="2 8" id="KW-0813">Transport</keyword>
<comment type="subcellular location">
    <subcellularLocation>
        <location evidence="1 8">Cell outer membrane</location>
        <topology evidence="1 8">Multi-pass membrane protein</topology>
    </subcellularLocation>
</comment>
<dbReference type="InterPro" id="IPR012910">
    <property type="entry name" value="Plug_dom"/>
</dbReference>
<dbReference type="SUPFAM" id="SSF56935">
    <property type="entry name" value="Porins"/>
    <property type="match status" value="1"/>
</dbReference>
<dbReference type="InterPro" id="IPR036942">
    <property type="entry name" value="Beta-barrel_TonB_sf"/>
</dbReference>
<keyword evidence="5 9" id="KW-0732">Signal</keyword>
<dbReference type="PROSITE" id="PS52016">
    <property type="entry name" value="TONB_DEPENDENT_REC_3"/>
    <property type="match status" value="1"/>
</dbReference>
<keyword evidence="7 8" id="KW-0998">Cell outer membrane</keyword>
<dbReference type="GO" id="GO:0044718">
    <property type="term" value="P:siderophore transmembrane transport"/>
    <property type="evidence" value="ECO:0007669"/>
    <property type="project" value="TreeGrafter"/>
</dbReference>
<dbReference type="GO" id="GO:0009279">
    <property type="term" value="C:cell outer membrane"/>
    <property type="evidence" value="ECO:0007669"/>
    <property type="project" value="UniProtKB-SubCell"/>
</dbReference>
<keyword evidence="11" id="KW-0675">Receptor</keyword>
<keyword evidence="6 8" id="KW-0472">Membrane</keyword>
<evidence type="ECO:0000259" key="10">
    <source>
        <dbReference type="Pfam" id="PF07715"/>
    </source>
</evidence>